<keyword evidence="2" id="KW-1185">Reference proteome</keyword>
<accession>A0ACC2UXQ2</accession>
<reference evidence="1" key="1">
    <citation type="submission" date="2023-04" db="EMBL/GenBank/DDBJ databases">
        <title>Draft Genome sequencing of Naganishia species isolated from polar environments using Oxford Nanopore Technology.</title>
        <authorList>
            <person name="Leo P."/>
            <person name="Venkateswaran K."/>
        </authorList>
    </citation>
    <scope>NUCLEOTIDE SEQUENCE</scope>
    <source>
        <strain evidence="1">MNA-CCFEE 5262</strain>
    </source>
</reference>
<gene>
    <name evidence="1" type="ORF">QFC20_007630</name>
</gene>
<protein>
    <submittedName>
        <fullName evidence="1">Uncharacterized protein</fullName>
    </submittedName>
</protein>
<organism evidence="1 2">
    <name type="scientific">Naganishia adeliensis</name>
    <dbReference type="NCBI Taxonomy" id="92952"/>
    <lineage>
        <taxon>Eukaryota</taxon>
        <taxon>Fungi</taxon>
        <taxon>Dikarya</taxon>
        <taxon>Basidiomycota</taxon>
        <taxon>Agaricomycotina</taxon>
        <taxon>Tremellomycetes</taxon>
        <taxon>Filobasidiales</taxon>
        <taxon>Filobasidiaceae</taxon>
        <taxon>Naganishia</taxon>
    </lineage>
</organism>
<sequence>MSSSRILSLLPLEQLSWASIAAIVFIGLPVLLVVGNVIRQKVLPKDPSLPPVVFHVIPWFGSAATYGMDPYKFLFDCREQYGDLFTFILLGRKMTVALGPKGNNLILGGRLNQVSAEEAYTVKFGLSTENLRAYVGMITEETNGFLTNELKASNTWQGFDALHAMGELTILTASRTLQGKEVRNGLDKTFAKRYEDLDGGFTPINFMFPKLPLPSYRRRDKAQKAMSEFYQGIIRKRREGTHDHEYDMISALQSSTYKDGTPLSDRDIAHMMIALLMAGQHTSSATSSWTLLHLAERADVWEELYREQKEKFGNPDGTFRDLTYEELKELPVLDHVIRETLRLHAPIHSIMRKVISDIPVPNSLSSPNHSENATYVIPKGHFVLASPGVAQMDPLIWQNAEEWNPHRWDDASGVAALAAEQYTEGDKVDYGYGSVSKGTESPYQPFGAGRHRCIGESFAYVQLQTILATLCRRVELRLEGPFPSPNYQTMIVLPLKGQTKIMYKLRA</sequence>
<evidence type="ECO:0000313" key="2">
    <source>
        <dbReference type="Proteomes" id="UP001230649"/>
    </source>
</evidence>
<comment type="caution">
    <text evidence="1">The sequence shown here is derived from an EMBL/GenBank/DDBJ whole genome shotgun (WGS) entry which is preliminary data.</text>
</comment>
<evidence type="ECO:0000313" key="1">
    <source>
        <dbReference type="EMBL" id="KAJ9091440.1"/>
    </source>
</evidence>
<dbReference type="Proteomes" id="UP001230649">
    <property type="component" value="Unassembled WGS sequence"/>
</dbReference>
<proteinExistence type="predicted"/>
<dbReference type="EMBL" id="JASBWS010000201">
    <property type="protein sequence ID" value="KAJ9091440.1"/>
    <property type="molecule type" value="Genomic_DNA"/>
</dbReference>
<name>A0ACC2UXQ2_9TREE</name>